<proteinExistence type="predicted"/>
<evidence type="ECO:0000313" key="3">
    <source>
        <dbReference type="Proteomes" id="UP000680206"/>
    </source>
</evidence>
<dbReference type="Pfam" id="PF01507">
    <property type="entry name" value="PAPS_reduct"/>
    <property type="match status" value="1"/>
</dbReference>
<protein>
    <submittedName>
        <fullName evidence="2">Phosphoadenosine phosphosulfate reductase family protein</fullName>
    </submittedName>
</protein>
<reference evidence="2 3" key="1">
    <citation type="submission" date="2021-03" db="EMBL/GenBank/DDBJ databases">
        <title>Actinomadura violae sp. nov., isolated from lichen in Thailand.</title>
        <authorList>
            <person name="Kanchanasin P."/>
            <person name="Saeng-In P."/>
            <person name="Phongsopitanun W."/>
            <person name="Yuki M."/>
            <person name="Kudo T."/>
            <person name="Ohkuma M."/>
            <person name="Tanasupawat S."/>
        </authorList>
    </citation>
    <scope>NUCLEOTIDE SEQUENCE [LARGE SCALE GENOMIC DNA]</scope>
    <source>
        <strain evidence="2 3">LCR2-06</strain>
    </source>
</reference>
<accession>A0ABS3S4W1</accession>
<dbReference type="Gene3D" id="3.40.50.620">
    <property type="entry name" value="HUPs"/>
    <property type="match status" value="1"/>
</dbReference>
<gene>
    <name evidence="2" type="ORF">J4709_41355</name>
</gene>
<dbReference type="RefSeq" id="WP_208250259.1">
    <property type="nucleotide sequence ID" value="NZ_JAGEPF010000032.1"/>
</dbReference>
<dbReference type="EMBL" id="JAGEPF010000032">
    <property type="protein sequence ID" value="MBO2464037.1"/>
    <property type="molecule type" value="Genomic_DNA"/>
</dbReference>
<dbReference type="InterPro" id="IPR014729">
    <property type="entry name" value="Rossmann-like_a/b/a_fold"/>
</dbReference>
<dbReference type="InterPro" id="IPR002500">
    <property type="entry name" value="PAPS_reduct_dom"/>
</dbReference>
<organism evidence="2 3">
    <name type="scientific">Actinomadura violacea</name>
    <dbReference type="NCBI Taxonomy" id="2819934"/>
    <lineage>
        <taxon>Bacteria</taxon>
        <taxon>Bacillati</taxon>
        <taxon>Actinomycetota</taxon>
        <taxon>Actinomycetes</taxon>
        <taxon>Streptosporangiales</taxon>
        <taxon>Thermomonosporaceae</taxon>
        <taxon>Actinomadura</taxon>
    </lineage>
</organism>
<name>A0ABS3S4W1_9ACTN</name>
<comment type="caution">
    <text evidence="2">The sequence shown here is derived from an EMBL/GenBank/DDBJ whole genome shotgun (WGS) entry which is preliminary data.</text>
</comment>
<dbReference type="Proteomes" id="UP000680206">
    <property type="component" value="Unassembled WGS sequence"/>
</dbReference>
<sequence>MPPKTPEYPDLNLASYRKVLVNMSGGKDSAAALIATVRAVREAGLPLDLIETVFADLGEDDEWPGARELVATQAAHYGLRHHVAFRQIDDGEGGKRQQGLLEFIGGRWQQMWPLPQQPYCRSEMKRSPISTVKTRIVRDIREADNTVEPVRILEVMGIRAQESAPRRKQRAFYHRRADSNGRRHVDVWLPVHHLTEEQVWATVDEAGMPWHWVYYYMARLSCRMCIVAPPEQLIMSARLDPDGARARAELSDRMGHSFQLGLNLWDIIAEAEARGPVSTDMLTAAQLAELESMRTVAA</sequence>
<evidence type="ECO:0000259" key="1">
    <source>
        <dbReference type="Pfam" id="PF01507"/>
    </source>
</evidence>
<dbReference type="SUPFAM" id="SSF52402">
    <property type="entry name" value="Adenine nucleotide alpha hydrolases-like"/>
    <property type="match status" value="1"/>
</dbReference>
<feature type="domain" description="Phosphoadenosine phosphosulphate reductase" evidence="1">
    <location>
        <begin position="19"/>
        <end position="215"/>
    </location>
</feature>
<keyword evidence="3" id="KW-1185">Reference proteome</keyword>
<evidence type="ECO:0000313" key="2">
    <source>
        <dbReference type="EMBL" id="MBO2464037.1"/>
    </source>
</evidence>